<comment type="similarity">
    <text evidence="10">Belongs to the NqrB/RnfD family.</text>
</comment>
<evidence type="ECO:0000313" key="11">
    <source>
        <dbReference type="EMBL" id="NDW14817.1"/>
    </source>
</evidence>
<keyword evidence="12" id="KW-1185">Reference proteome</keyword>
<organism evidence="11 12">
    <name type="scientific">Alteromonas genovensis</name>
    <dbReference type="NCBI Taxonomy" id="471225"/>
    <lineage>
        <taxon>Bacteria</taxon>
        <taxon>Pseudomonadati</taxon>
        <taxon>Pseudomonadota</taxon>
        <taxon>Gammaproteobacteria</taxon>
        <taxon>Alteromonadales</taxon>
        <taxon>Alteromonadaceae</taxon>
        <taxon>Alteromonas/Salinimonas group</taxon>
        <taxon>Alteromonas</taxon>
    </lineage>
</organism>
<dbReference type="GO" id="GO:0005886">
    <property type="term" value="C:plasma membrane"/>
    <property type="evidence" value="ECO:0007669"/>
    <property type="project" value="UniProtKB-SubCell"/>
</dbReference>
<accession>A0A6N9TC02</accession>
<keyword evidence="4 10" id="KW-0288">FMN</keyword>
<keyword evidence="5 10" id="KW-0812">Transmembrane</keyword>
<evidence type="ECO:0000256" key="5">
    <source>
        <dbReference type="ARBA" id="ARBA00022692"/>
    </source>
</evidence>
<evidence type="ECO:0000256" key="3">
    <source>
        <dbReference type="ARBA" id="ARBA00022630"/>
    </source>
</evidence>
<keyword evidence="7 10" id="KW-0249">Electron transport</keyword>
<keyword evidence="2 10" id="KW-0597">Phosphoprotein</keyword>
<keyword evidence="10" id="KW-0997">Cell inner membrane</keyword>
<evidence type="ECO:0000256" key="9">
    <source>
        <dbReference type="ARBA" id="ARBA00023136"/>
    </source>
</evidence>
<dbReference type="InterPro" id="IPR004338">
    <property type="entry name" value="NqrB/RnfD"/>
</dbReference>
<keyword evidence="10" id="KW-1003">Cell membrane</keyword>
<sequence>MKLSLSSSPHQRVKRDTGQVMRIVIYAMIPGMIAQSWFFGWGMLIQAIIAVASALIFEGVILYLRKRPIERTLTDYSAVLTGLLIAISIPPTLPWWMTIIGVFFAIAVAKQVYGGLGFNIFNPAMIAYVVLLISFPAAMSLWLPAATHAAITPSFLDSASLIFTGFTTSGYDVTQLRTVAGGASMVDGVTMATPLDTLKTDLTQGLTYSESLAKPTFDGSLFDAAGAGWGWVSLAYLLGGLGLVKTRVISWHIPGSMVISVFVCAAALHLVNGDLYASPLFHLLNGAVIVGAFFIATDPVSASTTPKGRIIFGAAIGFWVVIIRVFGGYPDAVAFAVIIMNMAVPLIDYYTRPRVYGKNVSSKRGAK</sequence>
<evidence type="ECO:0000256" key="4">
    <source>
        <dbReference type="ARBA" id="ARBA00022643"/>
    </source>
</evidence>
<keyword evidence="1 10" id="KW-0813">Transport</keyword>
<feature type="transmembrane region" description="Helical" evidence="10">
    <location>
        <begin position="95"/>
        <end position="113"/>
    </location>
</feature>
<comment type="function">
    <text evidence="10">Part of a membrane-bound complex that couples electron transfer with translocation of ions across the membrane.</text>
</comment>
<dbReference type="HAMAP" id="MF_00462">
    <property type="entry name" value="RsxD_RnfD"/>
    <property type="match status" value="1"/>
</dbReference>
<reference evidence="11 12" key="1">
    <citation type="submission" date="2020-01" db="EMBL/GenBank/DDBJ databases">
        <title>Genomes of bacteria type strains.</title>
        <authorList>
            <person name="Chen J."/>
            <person name="Zhu S."/>
            <person name="Yang J."/>
        </authorList>
    </citation>
    <scope>NUCLEOTIDE SEQUENCE [LARGE SCALE GENOMIC DNA]</scope>
    <source>
        <strain evidence="11 12">LMG 24078</strain>
    </source>
</reference>
<feature type="transmembrane region" description="Helical" evidence="10">
    <location>
        <begin position="251"/>
        <end position="270"/>
    </location>
</feature>
<dbReference type="EMBL" id="JAAAWO010000002">
    <property type="protein sequence ID" value="NDW14817.1"/>
    <property type="molecule type" value="Genomic_DNA"/>
</dbReference>
<feature type="transmembrane region" description="Helical" evidence="10">
    <location>
        <begin position="125"/>
        <end position="145"/>
    </location>
</feature>
<dbReference type="InterPro" id="IPR011303">
    <property type="entry name" value="RnfD_bac"/>
</dbReference>
<dbReference type="Proteomes" id="UP000471381">
    <property type="component" value="Unassembled WGS sequence"/>
</dbReference>
<evidence type="ECO:0000256" key="8">
    <source>
        <dbReference type="ARBA" id="ARBA00022989"/>
    </source>
</evidence>
<feature type="transmembrane region" description="Helical" evidence="10">
    <location>
        <begin position="73"/>
        <end position="89"/>
    </location>
</feature>
<comment type="cofactor">
    <cofactor evidence="10">
        <name>FMN</name>
        <dbReference type="ChEBI" id="CHEBI:58210"/>
    </cofactor>
</comment>
<evidence type="ECO:0000256" key="1">
    <source>
        <dbReference type="ARBA" id="ARBA00022448"/>
    </source>
</evidence>
<feature type="modified residue" description="FMN phosphoryl threonine" evidence="10">
    <location>
        <position position="193"/>
    </location>
</feature>
<protein>
    <recommendedName>
        <fullName evidence="10">Ion-translocating oxidoreductase complex subunit D</fullName>
        <ecNumber evidence="10">7.-.-.-</ecNumber>
    </recommendedName>
    <alternativeName>
        <fullName evidence="10">Rnf electron transport complex subunit D</fullName>
    </alternativeName>
</protein>
<feature type="transmembrane region" description="Helical" evidence="10">
    <location>
        <begin position="20"/>
        <end position="38"/>
    </location>
</feature>
<feature type="transmembrane region" description="Helical" evidence="10">
    <location>
        <begin position="224"/>
        <end position="244"/>
    </location>
</feature>
<feature type="transmembrane region" description="Helical" evidence="10">
    <location>
        <begin position="332"/>
        <end position="351"/>
    </location>
</feature>
<dbReference type="PANTHER" id="PTHR30578">
    <property type="entry name" value="ELECTRON TRANSPORT COMPLEX PROTEIN RNFD"/>
    <property type="match status" value="1"/>
</dbReference>
<dbReference type="NCBIfam" id="TIGR01946">
    <property type="entry name" value="rnfD"/>
    <property type="match status" value="1"/>
</dbReference>
<dbReference type="AlphaFoldDB" id="A0A6N9TC02"/>
<dbReference type="Pfam" id="PF03116">
    <property type="entry name" value="NQR2_RnfD_RnfE"/>
    <property type="match status" value="1"/>
</dbReference>
<comment type="subcellular location">
    <subcellularLocation>
        <location evidence="10">Cell inner membrane</location>
        <topology evidence="10">Multi-pass membrane protein</topology>
    </subcellularLocation>
</comment>
<name>A0A6N9TC02_9ALTE</name>
<feature type="transmembrane region" description="Helical" evidence="10">
    <location>
        <begin position="44"/>
        <end position="64"/>
    </location>
</feature>
<gene>
    <name evidence="11" type="primary">rsxD</name>
    <name evidence="10" type="synonym">rnfD</name>
    <name evidence="11" type="ORF">GTQ48_04635</name>
</gene>
<evidence type="ECO:0000256" key="10">
    <source>
        <dbReference type="HAMAP-Rule" id="MF_00462"/>
    </source>
</evidence>
<keyword evidence="6 10" id="KW-1278">Translocase</keyword>
<proteinExistence type="inferred from homology"/>
<evidence type="ECO:0000313" key="12">
    <source>
        <dbReference type="Proteomes" id="UP000471381"/>
    </source>
</evidence>
<comment type="caution">
    <text evidence="11">The sequence shown here is derived from an EMBL/GenBank/DDBJ whole genome shotgun (WGS) entry which is preliminary data.</text>
</comment>
<dbReference type="GO" id="GO:0022900">
    <property type="term" value="P:electron transport chain"/>
    <property type="evidence" value="ECO:0007669"/>
    <property type="project" value="UniProtKB-UniRule"/>
</dbReference>
<evidence type="ECO:0000256" key="7">
    <source>
        <dbReference type="ARBA" id="ARBA00022982"/>
    </source>
</evidence>
<dbReference type="PANTHER" id="PTHR30578:SF0">
    <property type="entry name" value="ION-TRANSLOCATING OXIDOREDUCTASE COMPLEX SUBUNIT D"/>
    <property type="match status" value="1"/>
</dbReference>
<keyword evidence="8 10" id="KW-1133">Transmembrane helix</keyword>
<feature type="transmembrane region" description="Helical" evidence="10">
    <location>
        <begin position="276"/>
        <end position="296"/>
    </location>
</feature>
<evidence type="ECO:0000256" key="2">
    <source>
        <dbReference type="ARBA" id="ARBA00022553"/>
    </source>
</evidence>
<dbReference type="NCBIfam" id="NF002011">
    <property type="entry name" value="PRK00816.1"/>
    <property type="match status" value="1"/>
</dbReference>
<feature type="transmembrane region" description="Helical" evidence="10">
    <location>
        <begin position="308"/>
        <end position="326"/>
    </location>
</feature>
<dbReference type="EC" id="7.-.-.-" evidence="10"/>
<evidence type="ECO:0000256" key="6">
    <source>
        <dbReference type="ARBA" id="ARBA00022967"/>
    </source>
</evidence>
<keyword evidence="3 10" id="KW-0285">Flavoprotein</keyword>
<dbReference type="GO" id="GO:0055085">
    <property type="term" value="P:transmembrane transport"/>
    <property type="evidence" value="ECO:0007669"/>
    <property type="project" value="InterPro"/>
</dbReference>
<comment type="subunit">
    <text evidence="10">The complex is composed of six subunits: RnfA, RnfB, RnfC, RnfD, RnfE and RnfG.</text>
</comment>
<dbReference type="RefSeq" id="WP_163105368.1">
    <property type="nucleotide sequence ID" value="NZ_JAAAWO010000002.1"/>
</dbReference>
<keyword evidence="9 10" id="KW-0472">Membrane</keyword>